<dbReference type="GeneID" id="20340543"/>
<evidence type="ECO:0000313" key="1">
    <source>
        <dbReference type="EMBL" id="EJT80080.1"/>
    </source>
</evidence>
<organism evidence="1">
    <name type="scientific">Gaeumannomyces tritici (strain R3-111a-1)</name>
    <name type="common">Wheat and barley take-all root rot fungus</name>
    <name type="synonym">Gaeumannomyces graminis var. tritici</name>
    <dbReference type="NCBI Taxonomy" id="644352"/>
    <lineage>
        <taxon>Eukaryota</taxon>
        <taxon>Fungi</taxon>
        <taxon>Dikarya</taxon>
        <taxon>Ascomycota</taxon>
        <taxon>Pezizomycotina</taxon>
        <taxon>Sordariomycetes</taxon>
        <taxon>Sordariomycetidae</taxon>
        <taxon>Magnaporthales</taxon>
        <taxon>Magnaporthaceae</taxon>
        <taxon>Gaeumannomyces</taxon>
    </lineage>
</organism>
<reference evidence="2" key="5">
    <citation type="submission" date="2018-04" db="UniProtKB">
        <authorList>
            <consortium name="EnsemblFungi"/>
        </authorList>
    </citation>
    <scope>IDENTIFICATION</scope>
    <source>
        <strain evidence="2">R3-111a-1</strain>
    </source>
</reference>
<dbReference type="VEuPathDB" id="FungiDB:GGTG_00085"/>
<dbReference type="EMBL" id="GL385395">
    <property type="protein sequence ID" value="EJT80080.1"/>
    <property type="molecule type" value="Genomic_DNA"/>
</dbReference>
<dbReference type="Proteomes" id="UP000006039">
    <property type="component" value="Unassembled WGS sequence"/>
</dbReference>
<sequence length="93" mass="10495">MIVYPANLYRSQGSQTLVLWILVVHQFGLVFQGKKCILLHRISVCDPWNKDAMALAHHAIIVMGQRIEPPAFFLSLFPTNESRTPDPPRPSLG</sequence>
<reference evidence="3" key="1">
    <citation type="submission" date="2010-07" db="EMBL/GenBank/DDBJ databases">
        <title>The genome sequence of Gaeumannomyces graminis var. tritici strain R3-111a-1.</title>
        <authorList>
            <consortium name="The Broad Institute Genome Sequencing Platform"/>
            <person name="Ma L.-J."/>
            <person name="Dead R."/>
            <person name="Young S."/>
            <person name="Zeng Q."/>
            <person name="Koehrsen M."/>
            <person name="Alvarado L."/>
            <person name="Berlin A."/>
            <person name="Chapman S.B."/>
            <person name="Chen Z."/>
            <person name="Freedman E."/>
            <person name="Gellesch M."/>
            <person name="Goldberg J."/>
            <person name="Griggs A."/>
            <person name="Gujja S."/>
            <person name="Heilman E.R."/>
            <person name="Heiman D."/>
            <person name="Hepburn T."/>
            <person name="Howarth C."/>
            <person name="Jen D."/>
            <person name="Larson L."/>
            <person name="Mehta T."/>
            <person name="Neiman D."/>
            <person name="Pearson M."/>
            <person name="Roberts A."/>
            <person name="Saif S."/>
            <person name="Shea T."/>
            <person name="Shenoy N."/>
            <person name="Sisk P."/>
            <person name="Stolte C."/>
            <person name="Sykes S."/>
            <person name="Walk T."/>
            <person name="White J."/>
            <person name="Yandava C."/>
            <person name="Haas B."/>
            <person name="Nusbaum C."/>
            <person name="Birren B."/>
        </authorList>
    </citation>
    <scope>NUCLEOTIDE SEQUENCE [LARGE SCALE GENOMIC DNA]</scope>
    <source>
        <strain evidence="3">R3-111a-1</strain>
    </source>
</reference>
<keyword evidence="3" id="KW-1185">Reference proteome</keyword>
<name>J3NFP0_GAET3</name>
<reference evidence="1" key="3">
    <citation type="submission" date="2010-09" db="EMBL/GenBank/DDBJ databases">
        <title>Annotation of Gaeumannomyces graminis var. tritici R3-111a-1.</title>
        <authorList>
            <consortium name="The Broad Institute Genome Sequencing Platform"/>
            <person name="Ma L.-J."/>
            <person name="Dead R."/>
            <person name="Young S.K."/>
            <person name="Zeng Q."/>
            <person name="Gargeya S."/>
            <person name="Fitzgerald M."/>
            <person name="Haas B."/>
            <person name="Abouelleil A."/>
            <person name="Alvarado L."/>
            <person name="Arachchi H.M."/>
            <person name="Berlin A."/>
            <person name="Brown A."/>
            <person name="Chapman S.B."/>
            <person name="Chen Z."/>
            <person name="Dunbar C."/>
            <person name="Freedman E."/>
            <person name="Gearin G."/>
            <person name="Gellesch M."/>
            <person name="Goldberg J."/>
            <person name="Griggs A."/>
            <person name="Gujja S."/>
            <person name="Heiman D."/>
            <person name="Howarth C."/>
            <person name="Larson L."/>
            <person name="Lui A."/>
            <person name="MacDonald P.J.P."/>
            <person name="Mehta T."/>
            <person name="Montmayeur A."/>
            <person name="Murphy C."/>
            <person name="Neiman D."/>
            <person name="Pearson M."/>
            <person name="Priest M."/>
            <person name="Roberts A."/>
            <person name="Saif S."/>
            <person name="Shea T."/>
            <person name="Shenoy N."/>
            <person name="Sisk P."/>
            <person name="Stolte C."/>
            <person name="Sykes S."/>
            <person name="Yandava C."/>
            <person name="Wortman J."/>
            <person name="Nusbaum C."/>
            <person name="Birren B."/>
        </authorList>
    </citation>
    <scope>NUCLEOTIDE SEQUENCE</scope>
    <source>
        <strain evidence="1">R3-111a-1</strain>
    </source>
</reference>
<dbReference type="EnsemblFungi" id="EJT80080">
    <property type="protein sequence ID" value="EJT80080"/>
    <property type="gene ID" value="GGTG_00085"/>
</dbReference>
<proteinExistence type="predicted"/>
<reference evidence="2" key="4">
    <citation type="journal article" date="2015" name="G3 (Bethesda)">
        <title>Genome sequences of three phytopathogenic species of the Magnaporthaceae family of fungi.</title>
        <authorList>
            <person name="Okagaki L.H."/>
            <person name="Nunes C.C."/>
            <person name="Sailsbery J."/>
            <person name="Clay B."/>
            <person name="Brown D."/>
            <person name="John T."/>
            <person name="Oh Y."/>
            <person name="Young N."/>
            <person name="Fitzgerald M."/>
            <person name="Haas B.J."/>
            <person name="Zeng Q."/>
            <person name="Young S."/>
            <person name="Adiconis X."/>
            <person name="Fan L."/>
            <person name="Levin J.Z."/>
            <person name="Mitchell T.K."/>
            <person name="Okubara P.A."/>
            <person name="Farman M.L."/>
            <person name="Kohn L.M."/>
            <person name="Birren B."/>
            <person name="Ma L.-J."/>
            <person name="Dean R.A."/>
        </authorList>
    </citation>
    <scope>NUCLEOTIDE SEQUENCE</scope>
    <source>
        <strain evidence="2">R3-111a-1</strain>
    </source>
</reference>
<evidence type="ECO:0000313" key="2">
    <source>
        <dbReference type="EnsemblFungi" id="EJT80080"/>
    </source>
</evidence>
<accession>J3NFP0</accession>
<evidence type="ECO:0000313" key="3">
    <source>
        <dbReference type="Proteomes" id="UP000006039"/>
    </source>
</evidence>
<gene>
    <name evidence="2" type="primary">20340543</name>
    <name evidence="1" type="ORF">GGTG_00085</name>
</gene>
<dbReference type="HOGENOM" id="CLU_2399792_0_0_1"/>
<dbReference type="AlphaFoldDB" id="J3NFP0"/>
<protein>
    <submittedName>
        <fullName evidence="1 2">Uncharacterized protein</fullName>
    </submittedName>
</protein>
<dbReference type="RefSeq" id="XP_009216089.1">
    <property type="nucleotide sequence ID" value="XM_009217825.1"/>
</dbReference>
<reference evidence="1" key="2">
    <citation type="submission" date="2010-07" db="EMBL/GenBank/DDBJ databases">
        <authorList>
            <consortium name="The Broad Institute Genome Sequencing Platform"/>
            <consortium name="Broad Institute Genome Sequencing Center for Infectious Disease"/>
            <person name="Ma L.-J."/>
            <person name="Dead R."/>
            <person name="Young S."/>
            <person name="Zeng Q."/>
            <person name="Koehrsen M."/>
            <person name="Alvarado L."/>
            <person name="Berlin A."/>
            <person name="Chapman S.B."/>
            <person name="Chen Z."/>
            <person name="Freedman E."/>
            <person name="Gellesch M."/>
            <person name="Goldberg J."/>
            <person name="Griggs A."/>
            <person name="Gujja S."/>
            <person name="Heilman E.R."/>
            <person name="Heiman D."/>
            <person name="Hepburn T."/>
            <person name="Howarth C."/>
            <person name="Jen D."/>
            <person name="Larson L."/>
            <person name="Mehta T."/>
            <person name="Neiman D."/>
            <person name="Pearson M."/>
            <person name="Roberts A."/>
            <person name="Saif S."/>
            <person name="Shea T."/>
            <person name="Shenoy N."/>
            <person name="Sisk P."/>
            <person name="Stolte C."/>
            <person name="Sykes S."/>
            <person name="Walk T."/>
            <person name="White J."/>
            <person name="Yandava C."/>
            <person name="Haas B."/>
            <person name="Nusbaum C."/>
            <person name="Birren B."/>
        </authorList>
    </citation>
    <scope>NUCLEOTIDE SEQUENCE</scope>
    <source>
        <strain evidence="1">R3-111a-1</strain>
    </source>
</reference>